<dbReference type="PANTHER" id="PTHR34610">
    <property type="entry name" value="SSL7007 PROTEIN"/>
    <property type="match status" value="1"/>
</dbReference>
<evidence type="ECO:0000313" key="3">
    <source>
        <dbReference type="Proteomes" id="UP000008915"/>
    </source>
</evidence>
<evidence type="ECO:0000313" key="2">
    <source>
        <dbReference type="EMBL" id="ADU50828.1"/>
    </source>
</evidence>
<reference evidence="2 3" key="1">
    <citation type="journal article" date="2010" name="Stand. Genomic Sci.">
        <title>Complete genome sequence of Thermaerobacter marianensis type strain (7p75a).</title>
        <authorList>
            <person name="Han C."/>
            <person name="Gu W."/>
            <person name="Zhang X."/>
            <person name="Lapidus A."/>
            <person name="Nolan M."/>
            <person name="Copeland A."/>
            <person name="Lucas S."/>
            <person name="Del Rio T.G."/>
            <person name="Tice H."/>
            <person name="Cheng J.F."/>
            <person name="Tapia R."/>
            <person name="Goodwin L."/>
            <person name="Pitluck S."/>
            <person name="Pagani I."/>
            <person name="Ivanova N."/>
            <person name="Mavromatis K."/>
            <person name="Mikhailova N."/>
            <person name="Pati A."/>
            <person name="Chen A."/>
            <person name="Palaniappan K."/>
            <person name="Land M."/>
            <person name="Hauser L."/>
            <person name="Chang Y.J."/>
            <person name="Jeffries C.D."/>
            <person name="Schneider S."/>
            <person name="Rohde M."/>
            <person name="Goker M."/>
            <person name="Pukall R."/>
            <person name="Woyke T."/>
            <person name="Bristow J."/>
            <person name="Eisen J.A."/>
            <person name="Markowitz V."/>
            <person name="Hugenholtz P."/>
            <person name="Kyrpides N.C."/>
            <person name="Klenk H.P."/>
            <person name="Detter J.C."/>
        </authorList>
    </citation>
    <scope>NUCLEOTIDE SEQUENCE [LARGE SCALE GENOMIC DNA]</scope>
    <source>
        <strain evidence="3">ATCC 700841 / DSM 12885 / JCM 10246 / 7p75a</strain>
    </source>
</reference>
<dbReference type="InterPro" id="IPR002716">
    <property type="entry name" value="PIN_dom"/>
</dbReference>
<dbReference type="EMBL" id="CP002344">
    <property type="protein sequence ID" value="ADU50828.1"/>
    <property type="molecule type" value="Genomic_DNA"/>
</dbReference>
<dbReference type="SUPFAM" id="SSF88723">
    <property type="entry name" value="PIN domain-like"/>
    <property type="match status" value="1"/>
</dbReference>
<dbReference type="HOGENOM" id="CLU_116617_3_0_9"/>
<dbReference type="InterPro" id="IPR002850">
    <property type="entry name" value="PIN_toxin-like"/>
</dbReference>
<dbReference type="eggNOG" id="COG1569">
    <property type="taxonomic scope" value="Bacteria"/>
</dbReference>
<evidence type="ECO:0000259" key="1">
    <source>
        <dbReference type="SMART" id="SM00670"/>
    </source>
</evidence>
<keyword evidence="3" id="KW-1185">Reference proteome</keyword>
<dbReference type="Proteomes" id="UP000008915">
    <property type="component" value="Chromosome"/>
</dbReference>
<protein>
    <submittedName>
        <fullName evidence="2">Nucleotide binding protein PINc</fullName>
    </submittedName>
</protein>
<name>E6SI50_THEM7</name>
<dbReference type="RefSeq" id="WP_013495133.1">
    <property type="nucleotide sequence ID" value="NC_014831.1"/>
</dbReference>
<feature type="domain" description="PIN" evidence="1">
    <location>
        <begin position="1"/>
        <end position="115"/>
    </location>
</feature>
<dbReference type="Gene3D" id="3.40.50.1010">
    <property type="entry name" value="5'-nuclease"/>
    <property type="match status" value="1"/>
</dbReference>
<dbReference type="InterPro" id="IPR029060">
    <property type="entry name" value="PIN-like_dom_sf"/>
</dbReference>
<dbReference type="NCBIfam" id="TIGR00305">
    <property type="entry name" value="putative toxin-antitoxin system toxin component, PIN family"/>
    <property type="match status" value="1"/>
</dbReference>
<dbReference type="STRING" id="644966.Tmar_0713"/>
<gene>
    <name evidence="2" type="ordered locus">Tmar_0713</name>
</gene>
<dbReference type="KEGG" id="tmr:Tmar_0713"/>
<accession>E6SI50</accession>
<organism evidence="2 3">
    <name type="scientific">Thermaerobacter marianensis (strain ATCC 700841 / DSM 12885 / JCM 10246 / 7p75a)</name>
    <dbReference type="NCBI Taxonomy" id="644966"/>
    <lineage>
        <taxon>Bacteria</taxon>
        <taxon>Bacillati</taxon>
        <taxon>Bacillota</taxon>
        <taxon>Clostridia</taxon>
        <taxon>Eubacteriales</taxon>
        <taxon>Clostridiales Family XVII. Incertae Sedis</taxon>
        <taxon>Thermaerobacter</taxon>
    </lineage>
</organism>
<sequence>MRVVLDTNTLVSAIGWAGPPRDVLLALREGRHQLITTAELLAELERVLRYPKLAPVRSHPALPLVLAWLYRPEHLVVPQERVQVIREDPADNRVLEAALAGRAGAVVSGDRHLLRLSRYQDIEIVTARDFCDRYL</sequence>
<dbReference type="OrthoDB" id="32918at2"/>
<dbReference type="AlphaFoldDB" id="E6SI50"/>
<dbReference type="PANTHER" id="PTHR34610:SF4">
    <property type="entry name" value="SLL8027 PROTEIN"/>
    <property type="match status" value="1"/>
</dbReference>
<reference evidence="3" key="2">
    <citation type="journal article" date="2010" name="Stand. Genomic Sci.">
        <title>Complete genome sequence of Thermaerobacter marianensis type strain (7p75aT).</title>
        <authorList>
            <person name="Han C."/>
            <person name="Gu W."/>
            <person name="Zhang X."/>
            <person name="Lapidus A."/>
            <person name="Nolan M."/>
            <person name="Copeland A."/>
            <person name="Lucas S."/>
            <person name="Glavina Del Rio T."/>
            <person name="Tice H."/>
            <person name="Cheng J."/>
            <person name="Tapia R."/>
            <person name="Goodwin L."/>
            <person name="Pitluck S."/>
            <person name="Pagani I."/>
            <person name="Ivanova N."/>
            <person name="Mavromatis K."/>
            <person name="Mikhailova N."/>
            <person name="Pati A."/>
            <person name="Chen A."/>
            <person name="Palaniappan K."/>
            <person name="Land M."/>
            <person name="Hauser L."/>
            <person name="Chang Y."/>
            <person name="Jeffries C."/>
            <person name="Schneider S."/>
            <person name="Rohde M."/>
            <person name="Goker M."/>
            <person name="Pukall R."/>
            <person name="Woyke T."/>
            <person name="Bristow J."/>
            <person name="Eisen J."/>
            <person name="Markowitz V."/>
            <person name="Hugenholtz P."/>
            <person name="Kyrpides N."/>
            <person name="Klenk H."/>
            <person name="Detter J."/>
        </authorList>
    </citation>
    <scope>NUCLEOTIDE SEQUENCE [LARGE SCALE GENOMIC DNA]</scope>
    <source>
        <strain evidence="3">ATCC 700841 / DSM 12885 / JCM 10246 / 7p75a</strain>
    </source>
</reference>
<proteinExistence type="predicted"/>
<dbReference type="SMART" id="SM00670">
    <property type="entry name" value="PINc"/>
    <property type="match status" value="1"/>
</dbReference>
<dbReference type="Pfam" id="PF13470">
    <property type="entry name" value="PIN_3"/>
    <property type="match status" value="1"/>
</dbReference>